<keyword evidence="8" id="KW-1185">Reference proteome</keyword>
<dbReference type="InterPro" id="IPR003834">
    <property type="entry name" value="Cyt_c_assmbl_TM_dom"/>
</dbReference>
<evidence type="ECO:0000259" key="6">
    <source>
        <dbReference type="Pfam" id="PF02683"/>
    </source>
</evidence>
<dbReference type="EMBL" id="ASPP01017673">
    <property type="protein sequence ID" value="ETO16901.1"/>
    <property type="molecule type" value="Genomic_DNA"/>
</dbReference>
<evidence type="ECO:0000313" key="7">
    <source>
        <dbReference type="EMBL" id="ETO16901.1"/>
    </source>
</evidence>
<dbReference type="PANTHER" id="PTHR32234:SF3">
    <property type="entry name" value="SUPPRESSION OF COPPER SENSITIVITY PROTEIN"/>
    <property type="match status" value="1"/>
</dbReference>
<accession>X6MTE5</accession>
<dbReference type="Proteomes" id="UP000023152">
    <property type="component" value="Unassembled WGS sequence"/>
</dbReference>
<feature type="transmembrane region" description="Helical" evidence="5">
    <location>
        <begin position="339"/>
        <end position="358"/>
    </location>
</feature>
<keyword evidence="3 5" id="KW-1133">Transmembrane helix</keyword>
<feature type="transmembrane region" description="Helical" evidence="5">
    <location>
        <begin position="293"/>
        <end position="309"/>
    </location>
</feature>
<comment type="subcellular location">
    <subcellularLocation>
        <location evidence="1">Membrane</location>
        <topology evidence="1">Multi-pass membrane protein</topology>
    </subcellularLocation>
</comment>
<keyword evidence="4 5" id="KW-0472">Membrane</keyword>
<feature type="domain" description="Cytochrome C biogenesis protein transmembrane" evidence="6">
    <location>
        <begin position="94"/>
        <end position="306"/>
    </location>
</feature>
<evidence type="ECO:0000313" key="8">
    <source>
        <dbReference type="Proteomes" id="UP000023152"/>
    </source>
</evidence>
<organism evidence="7 8">
    <name type="scientific">Reticulomyxa filosa</name>
    <dbReference type="NCBI Taxonomy" id="46433"/>
    <lineage>
        <taxon>Eukaryota</taxon>
        <taxon>Sar</taxon>
        <taxon>Rhizaria</taxon>
        <taxon>Retaria</taxon>
        <taxon>Foraminifera</taxon>
        <taxon>Monothalamids</taxon>
        <taxon>Reticulomyxidae</taxon>
        <taxon>Reticulomyxa</taxon>
    </lineage>
</organism>
<evidence type="ECO:0000256" key="1">
    <source>
        <dbReference type="ARBA" id="ARBA00004141"/>
    </source>
</evidence>
<comment type="caution">
    <text evidence="7">The sequence shown here is derived from an EMBL/GenBank/DDBJ whole genome shotgun (WGS) entry which is preliminary data.</text>
</comment>
<protein>
    <submittedName>
        <fullName evidence="7">Putative suppressor for copper-sensitivity B</fullName>
    </submittedName>
</protein>
<feature type="transmembrane region" description="Helical" evidence="5">
    <location>
        <begin position="249"/>
        <end position="272"/>
    </location>
</feature>
<feature type="transmembrane region" description="Helical" evidence="5">
    <location>
        <begin position="175"/>
        <end position="194"/>
    </location>
</feature>
<feature type="transmembrane region" description="Helical" evidence="5">
    <location>
        <begin position="215"/>
        <end position="243"/>
    </location>
</feature>
<dbReference type="GO" id="GO:0017004">
    <property type="term" value="P:cytochrome complex assembly"/>
    <property type="evidence" value="ECO:0007669"/>
    <property type="project" value="InterPro"/>
</dbReference>
<dbReference type="GO" id="GO:0045454">
    <property type="term" value="P:cell redox homeostasis"/>
    <property type="evidence" value="ECO:0007669"/>
    <property type="project" value="TreeGrafter"/>
</dbReference>
<dbReference type="SUPFAM" id="SSF52833">
    <property type="entry name" value="Thioredoxin-like"/>
    <property type="match status" value="1"/>
</dbReference>
<feature type="transmembrane region" description="Helical" evidence="5">
    <location>
        <begin position="90"/>
        <end position="114"/>
    </location>
</feature>
<evidence type="ECO:0000256" key="2">
    <source>
        <dbReference type="ARBA" id="ARBA00022692"/>
    </source>
</evidence>
<dbReference type="GO" id="GO:0016020">
    <property type="term" value="C:membrane"/>
    <property type="evidence" value="ECO:0007669"/>
    <property type="project" value="UniProtKB-SubCell"/>
</dbReference>
<evidence type="ECO:0000256" key="3">
    <source>
        <dbReference type="ARBA" id="ARBA00022989"/>
    </source>
</evidence>
<name>X6MTE5_RETFI</name>
<evidence type="ECO:0000256" key="4">
    <source>
        <dbReference type="ARBA" id="ARBA00023136"/>
    </source>
</evidence>
<reference evidence="7 8" key="1">
    <citation type="journal article" date="2013" name="Curr. Biol.">
        <title>The Genome of the Foraminiferan Reticulomyxa filosa.</title>
        <authorList>
            <person name="Glockner G."/>
            <person name="Hulsmann N."/>
            <person name="Schleicher M."/>
            <person name="Noegel A.A."/>
            <person name="Eichinger L."/>
            <person name="Gallinger C."/>
            <person name="Pawlowski J."/>
            <person name="Sierra R."/>
            <person name="Euteneuer U."/>
            <person name="Pillet L."/>
            <person name="Moustafa A."/>
            <person name="Platzer M."/>
            <person name="Groth M."/>
            <person name="Szafranski K."/>
            <person name="Schliwa M."/>
        </authorList>
    </citation>
    <scope>NUCLEOTIDE SEQUENCE [LARGE SCALE GENOMIC DNA]</scope>
</reference>
<dbReference type="OrthoDB" id="1923667at2759"/>
<dbReference type="AlphaFoldDB" id="X6MTE5"/>
<dbReference type="InterPro" id="IPR036249">
    <property type="entry name" value="Thioredoxin-like_sf"/>
</dbReference>
<gene>
    <name evidence="7" type="ORF">RFI_20435</name>
</gene>
<feature type="transmembrane region" description="Helical" evidence="5">
    <location>
        <begin position="134"/>
        <end position="155"/>
    </location>
</feature>
<keyword evidence="2 5" id="KW-0812">Transmembrane</keyword>
<dbReference type="Pfam" id="PF13899">
    <property type="entry name" value="Thioredoxin_7"/>
    <property type="match status" value="1"/>
</dbReference>
<dbReference type="GO" id="GO:0015035">
    <property type="term" value="F:protein-disulfide reductase activity"/>
    <property type="evidence" value="ECO:0007669"/>
    <property type="project" value="TreeGrafter"/>
</dbReference>
<dbReference type="Gene3D" id="3.40.30.10">
    <property type="entry name" value="Glutaredoxin"/>
    <property type="match status" value="1"/>
</dbReference>
<evidence type="ECO:0000256" key="5">
    <source>
        <dbReference type="SAM" id="Phobius"/>
    </source>
</evidence>
<proteinExistence type="predicted"/>
<sequence>MGIPLNITFTNSKNIKSYKILWPKAQKYKSEDLKIDYGACKDYCLKSSSKIDFSLEYNFKDAAAESSINNAINETNKSSFFDYTSDNLTLFSAIIFAIIGGFILNFMPCVLPVISLKLFKFLKFSELKPFEIRINLIATTLGFIFSFIVLALMTQSLKSVGHEIGWGFQFQEPKFIIFLVIVLVLFASNLWGDFEINLPHSFRNALVKKNFSINYFNSFITGAFATLLATPCTAPFLSVAVAFGLSQDFSILLILYIAIGLGMSLPFIILAINPAWIYLLPKPGKWMITLKKFFAILLILTALWFIYILSFQISLSSIFILLGCIIILKAIITHKYFHNLNLFKLSLFLTAIIATYYLTSKMNNKDILHTQQNDLIWEKFSENKINEYVNNGDLVLVDVTAEWCLICKVNKFWVLENESFLKYIKDNQIKLIRADYTNKSSEITNFIVKHHRHGIPVNIIFSKNYPNGILLPEILTLNKLYELIKETKDSKDNNIK</sequence>
<dbReference type="Pfam" id="PF02683">
    <property type="entry name" value="DsbD_TM"/>
    <property type="match status" value="1"/>
</dbReference>
<feature type="transmembrane region" description="Helical" evidence="5">
    <location>
        <begin position="315"/>
        <end position="332"/>
    </location>
</feature>
<dbReference type="PANTHER" id="PTHR32234">
    <property type="entry name" value="THIOL:DISULFIDE INTERCHANGE PROTEIN DSBD"/>
    <property type="match status" value="1"/>
</dbReference>